<dbReference type="EMBL" id="VSSQ01032821">
    <property type="protein sequence ID" value="MPM84216.1"/>
    <property type="molecule type" value="Genomic_DNA"/>
</dbReference>
<comment type="caution">
    <text evidence="1">The sequence shown here is derived from an EMBL/GenBank/DDBJ whole genome shotgun (WGS) entry which is preliminary data.</text>
</comment>
<dbReference type="AlphaFoldDB" id="A0A645D4B4"/>
<protein>
    <submittedName>
        <fullName evidence="1">Uncharacterized protein</fullName>
    </submittedName>
</protein>
<name>A0A645D4B4_9ZZZZ</name>
<proteinExistence type="predicted"/>
<evidence type="ECO:0000313" key="1">
    <source>
        <dbReference type="EMBL" id="MPM84216.1"/>
    </source>
</evidence>
<sequence length="58" mass="6912">MLDRNENGKLRFKSLDMQILIGDLFAECKTEKEVNWLEEQLQPIVECSAEERRNELEE</sequence>
<organism evidence="1">
    <name type="scientific">bioreactor metagenome</name>
    <dbReference type="NCBI Taxonomy" id="1076179"/>
    <lineage>
        <taxon>unclassified sequences</taxon>
        <taxon>metagenomes</taxon>
        <taxon>ecological metagenomes</taxon>
    </lineage>
</organism>
<accession>A0A645D4B4</accession>
<reference evidence="1" key="1">
    <citation type="submission" date="2019-08" db="EMBL/GenBank/DDBJ databases">
        <authorList>
            <person name="Kucharzyk K."/>
            <person name="Murdoch R.W."/>
            <person name="Higgins S."/>
            <person name="Loffler F."/>
        </authorList>
    </citation>
    <scope>NUCLEOTIDE SEQUENCE</scope>
</reference>
<gene>
    <name evidence="1" type="ORF">SDC9_131287</name>
</gene>